<protein>
    <submittedName>
        <fullName evidence="1">Uncharacterized protein</fullName>
    </submittedName>
</protein>
<dbReference type="VEuPathDB" id="FungiDB:P175DRAFT_0531986"/>
<sequence>MPMLWGEVVSRIDRRLKASPSLTHALLFPVDPPPSHVSLNLRLRYQELPVYAGPLREFEVT</sequence>
<name>A0A2T5LWI1_9EURO</name>
<dbReference type="GeneID" id="63816808"/>
<dbReference type="AlphaFoldDB" id="A0A2T5LWI1"/>
<gene>
    <name evidence="1" type="ORF">P175DRAFT_0531986</name>
</gene>
<evidence type="ECO:0000313" key="1">
    <source>
        <dbReference type="EMBL" id="PTU20645.1"/>
    </source>
</evidence>
<dbReference type="EMBL" id="MSFN02000004">
    <property type="protein sequence ID" value="PTU20645.1"/>
    <property type="molecule type" value="Genomic_DNA"/>
</dbReference>
<reference evidence="1 2" key="1">
    <citation type="journal article" date="2018" name="Proc. Natl. Acad. Sci. U.S.A.">
        <title>Linking secondary metabolites to gene clusters through genome sequencing of six diverse Aspergillus species.</title>
        <authorList>
            <person name="Kaerboelling I."/>
            <person name="Vesth T.C."/>
            <person name="Frisvad J.C."/>
            <person name="Nybo J.L."/>
            <person name="Theobald S."/>
            <person name="Kuo A."/>
            <person name="Bowyer P."/>
            <person name="Matsuda Y."/>
            <person name="Mondo S."/>
            <person name="Lyhne E.K."/>
            <person name="Kogle M.E."/>
            <person name="Clum A."/>
            <person name="Lipzen A."/>
            <person name="Salamov A."/>
            <person name="Ngan C.Y."/>
            <person name="Daum C."/>
            <person name="Chiniquy J."/>
            <person name="Barry K."/>
            <person name="LaButti K."/>
            <person name="Haridas S."/>
            <person name="Simmons B.A."/>
            <person name="Magnuson J.K."/>
            <person name="Mortensen U.H."/>
            <person name="Larsen T.O."/>
            <person name="Grigoriev I.V."/>
            <person name="Baker S.E."/>
            <person name="Andersen M.R."/>
        </authorList>
    </citation>
    <scope>NUCLEOTIDE SEQUENCE [LARGE SCALE GENOMIC DNA]</scope>
    <source>
        <strain evidence="1 2">IBT 24754</strain>
    </source>
</reference>
<proteinExistence type="predicted"/>
<comment type="caution">
    <text evidence="1">The sequence shown here is derived from an EMBL/GenBank/DDBJ whole genome shotgun (WGS) entry which is preliminary data.</text>
</comment>
<dbReference type="Proteomes" id="UP000244073">
    <property type="component" value="Unassembled WGS sequence"/>
</dbReference>
<organism evidence="1 2">
    <name type="scientific">Aspergillus ochraceoroseus IBT 24754</name>
    <dbReference type="NCBI Taxonomy" id="1392256"/>
    <lineage>
        <taxon>Eukaryota</taxon>
        <taxon>Fungi</taxon>
        <taxon>Dikarya</taxon>
        <taxon>Ascomycota</taxon>
        <taxon>Pezizomycotina</taxon>
        <taxon>Eurotiomycetes</taxon>
        <taxon>Eurotiomycetidae</taxon>
        <taxon>Eurotiales</taxon>
        <taxon>Aspergillaceae</taxon>
        <taxon>Aspergillus</taxon>
        <taxon>Aspergillus subgen. Nidulantes</taxon>
    </lineage>
</organism>
<dbReference type="RefSeq" id="XP_040752037.1">
    <property type="nucleotide sequence ID" value="XM_040899926.1"/>
</dbReference>
<accession>A0A2T5LWI1</accession>
<evidence type="ECO:0000313" key="2">
    <source>
        <dbReference type="Proteomes" id="UP000244073"/>
    </source>
</evidence>